<dbReference type="InterPro" id="IPR007219">
    <property type="entry name" value="XnlR_reg_dom"/>
</dbReference>
<dbReference type="Pfam" id="PF00172">
    <property type="entry name" value="Zn_clus"/>
    <property type="match status" value="1"/>
</dbReference>
<dbReference type="VEuPathDB" id="FungiDB:PV10_00424"/>
<reference evidence="9 10" key="1">
    <citation type="submission" date="2015-01" db="EMBL/GenBank/DDBJ databases">
        <title>The Genome Sequence of Exophiala mesophila CBS40295.</title>
        <authorList>
            <consortium name="The Broad Institute Genomics Platform"/>
            <person name="Cuomo C."/>
            <person name="de Hoog S."/>
            <person name="Gorbushina A."/>
            <person name="Stielow B."/>
            <person name="Teixiera M."/>
            <person name="Abouelleil A."/>
            <person name="Chapman S.B."/>
            <person name="Priest M."/>
            <person name="Young S.K."/>
            <person name="Wortman J."/>
            <person name="Nusbaum C."/>
            <person name="Birren B."/>
        </authorList>
    </citation>
    <scope>NUCLEOTIDE SEQUENCE [LARGE SCALE GENOMIC DNA]</scope>
    <source>
        <strain evidence="9 10">CBS 40295</strain>
    </source>
</reference>
<proteinExistence type="predicted"/>
<keyword evidence="4" id="KW-0238">DNA-binding</keyword>
<evidence type="ECO:0000256" key="7">
    <source>
        <dbReference type="SAM" id="MobiDB-lite"/>
    </source>
</evidence>
<dbReference type="GeneID" id="27318269"/>
<organism evidence="9 10">
    <name type="scientific">Exophiala mesophila</name>
    <name type="common">Black yeast-like fungus</name>
    <dbReference type="NCBI Taxonomy" id="212818"/>
    <lineage>
        <taxon>Eukaryota</taxon>
        <taxon>Fungi</taxon>
        <taxon>Dikarya</taxon>
        <taxon>Ascomycota</taxon>
        <taxon>Pezizomycotina</taxon>
        <taxon>Eurotiomycetes</taxon>
        <taxon>Chaetothyriomycetidae</taxon>
        <taxon>Chaetothyriales</taxon>
        <taxon>Herpotrichiellaceae</taxon>
        <taxon>Exophiala</taxon>
    </lineage>
</organism>
<keyword evidence="6" id="KW-0539">Nucleus</keyword>
<dbReference type="EMBL" id="KN847520">
    <property type="protein sequence ID" value="KIV96579.1"/>
    <property type="molecule type" value="Genomic_DNA"/>
</dbReference>
<dbReference type="Pfam" id="PF04082">
    <property type="entry name" value="Fungal_trans"/>
    <property type="match status" value="1"/>
</dbReference>
<keyword evidence="1" id="KW-0479">Metal-binding</keyword>
<evidence type="ECO:0000313" key="10">
    <source>
        <dbReference type="Proteomes" id="UP000054302"/>
    </source>
</evidence>
<dbReference type="InterPro" id="IPR052073">
    <property type="entry name" value="Amide_Lactam_Regulators"/>
</dbReference>
<dbReference type="PANTHER" id="PTHR47171">
    <property type="entry name" value="FARA-RELATED"/>
    <property type="match status" value="1"/>
</dbReference>
<dbReference type="SMART" id="SM00906">
    <property type="entry name" value="Fungal_trans"/>
    <property type="match status" value="1"/>
</dbReference>
<dbReference type="SUPFAM" id="SSF57701">
    <property type="entry name" value="Zn2/Cys6 DNA-binding domain"/>
    <property type="match status" value="1"/>
</dbReference>
<gene>
    <name evidence="9" type="ORF">PV10_00424</name>
</gene>
<evidence type="ECO:0000256" key="4">
    <source>
        <dbReference type="ARBA" id="ARBA00023125"/>
    </source>
</evidence>
<protein>
    <recommendedName>
        <fullName evidence="8">Zn(2)-C6 fungal-type domain-containing protein</fullName>
    </recommendedName>
</protein>
<dbReference type="InterPro" id="IPR036864">
    <property type="entry name" value="Zn2-C6_fun-type_DNA-bd_sf"/>
</dbReference>
<dbReference type="GO" id="GO:0000981">
    <property type="term" value="F:DNA-binding transcription factor activity, RNA polymerase II-specific"/>
    <property type="evidence" value="ECO:0007669"/>
    <property type="project" value="InterPro"/>
</dbReference>
<evidence type="ECO:0000313" key="9">
    <source>
        <dbReference type="EMBL" id="KIV96579.1"/>
    </source>
</evidence>
<keyword evidence="2" id="KW-0862">Zinc</keyword>
<dbReference type="GO" id="GO:0008270">
    <property type="term" value="F:zinc ion binding"/>
    <property type="evidence" value="ECO:0007669"/>
    <property type="project" value="InterPro"/>
</dbReference>
<name>A0A0D1ZRL7_EXOME</name>
<evidence type="ECO:0000256" key="6">
    <source>
        <dbReference type="ARBA" id="ARBA00023242"/>
    </source>
</evidence>
<dbReference type="PANTHER" id="PTHR47171:SF4">
    <property type="entry name" value="ACETAMIDASE REGULATORY PROTEIN"/>
    <property type="match status" value="1"/>
</dbReference>
<dbReference type="PROSITE" id="PS50048">
    <property type="entry name" value="ZN2_CY6_FUNGAL_2"/>
    <property type="match status" value="1"/>
</dbReference>
<dbReference type="GO" id="GO:0006351">
    <property type="term" value="P:DNA-templated transcription"/>
    <property type="evidence" value="ECO:0007669"/>
    <property type="project" value="InterPro"/>
</dbReference>
<dbReference type="Gene3D" id="4.10.240.10">
    <property type="entry name" value="Zn(2)-C6 fungal-type DNA-binding domain"/>
    <property type="match status" value="1"/>
</dbReference>
<keyword evidence="10" id="KW-1185">Reference proteome</keyword>
<dbReference type="OrthoDB" id="39175at2759"/>
<feature type="domain" description="Zn(2)-C6 fungal-type" evidence="8">
    <location>
        <begin position="2"/>
        <end position="33"/>
    </location>
</feature>
<dbReference type="RefSeq" id="XP_016228153.1">
    <property type="nucleotide sequence ID" value="XM_016364504.1"/>
</dbReference>
<dbReference type="CDD" id="cd00067">
    <property type="entry name" value="GAL4"/>
    <property type="match status" value="1"/>
</dbReference>
<keyword evidence="3" id="KW-0805">Transcription regulation</keyword>
<dbReference type="InterPro" id="IPR001138">
    <property type="entry name" value="Zn2Cys6_DnaBD"/>
</dbReference>
<evidence type="ECO:0000256" key="5">
    <source>
        <dbReference type="ARBA" id="ARBA00023163"/>
    </source>
</evidence>
<evidence type="ECO:0000256" key="2">
    <source>
        <dbReference type="ARBA" id="ARBA00022833"/>
    </source>
</evidence>
<dbReference type="CDD" id="cd12148">
    <property type="entry name" value="fungal_TF_MHR"/>
    <property type="match status" value="1"/>
</dbReference>
<dbReference type="AlphaFoldDB" id="A0A0D1ZRL7"/>
<dbReference type="GO" id="GO:0003677">
    <property type="term" value="F:DNA binding"/>
    <property type="evidence" value="ECO:0007669"/>
    <property type="project" value="UniProtKB-KW"/>
</dbReference>
<evidence type="ECO:0000256" key="1">
    <source>
        <dbReference type="ARBA" id="ARBA00022723"/>
    </source>
</evidence>
<accession>A0A0D1ZRL7</accession>
<dbReference type="HOGENOM" id="CLU_006329_4_1_1"/>
<dbReference type="Proteomes" id="UP000054302">
    <property type="component" value="Unassembled WGS sequence"/>
</dbReference>
<evidence type="ECO:0000259" key="8">
    <source>
        <dbReference type="PROSITE" id="PS50048"/>
    </source>
</evidence>
<keyword evidence="5" id="KW-0804">Transcription</keyword>
<sequence length="686" mass="77249">MACDVCYHRKVRCDLDAGVPCVACINSGKQCTFIVAEEHKVKRRARKVRLKNTSHGDSETGVVTKVARPSSEKISQHSHNNDPGTSSLIAARDGPMQPTVPTEADIVEDTLAKTALTRFYHHGINKTDWTVFTEKGYTRIAYIGTQVSNLANLVQEEAHFTGSTKTSLHLPFPSIRPTMPWKPTKTMSSVKWHTSSFADDISALPAKDVRDDLVESFFTKIHPGFPVIDESEFRRQYQDPDNPPPLLLLQSVLLAGAHVSNHPKIMSSRALVKIVIFRRAKALFDMHYENDRMNLVQAALLFMWHFEGADDVSSNAYHWIGVACRIAFGLGMHRNLSSRASGLMPLDERRIYRRVWWTLYQIEILVSLQHGRPCMIQPDEIDQDPLTQDDFVEQNGQLNSNINIDYCIQNVSLCTIILSIIKMFTPGSMKKFHSNPDSHQTMQEKIDQRLAAWYLGLPRKLTDFHSEKPDFWTLQMHIHYNMALLHSHRPIAPPLYSIDLARRRTSSEACHSAASTISKIFTDLLSSKQLDQCWFTSLMALLATAIQINHEARSSARAGANILAIQAQSRLQRILPVLSAISNYWSSAVAVHNLYQDLLKQYKRQLQSSIDMEASHADPFDLPSYQQTPSSTAGEALESLETGDFFNGDWQALFGAGQVDNSPDINVDGVEDWLTMSVDLFGDVTQ</sequence>
<feature type="compositionally biased region" description="Polar residues" evidence="7">
    <location>
        <begin position="77"/>
        <end position="86"/>
    </location>
</feature>
<evidence type="ECO:0000256" key="3">
    <source>
        <dbReference type="ARBA" id="ARBA00023015"/>
    </source>
</evidence>
<dbReference type="OMA" id="DDSWTCH"/>
<feature type="region of interest" description="Disordered" evidence="7">
    <location>
        <begin position="52"/>
        <end position="86"/>
    </location>
</feature>